<sequence length="446" mass="50044">MSATEQDQAPVPLDPFGNEICLLFLKYGKCRYKKKCKKSHIIPDKNAPIMQQMTPVAPEKPVVKEGPKIAFTVKKTPYARPSTATTSASYSAAPGPRWISHRKQQQGYQQDLPHQDLPKQQRNAAEPAPAPPTQYIGQDDLEQPPKSTDDATEVMDVDLQPPTTLQQEERRKPRKPKAKRPPKVHIRCLLSSLFRTTISSDAVVASRSTPSTAGYPGPPAKGRQPRGEVAAGRKKDHHGFKKIPFAAPATVSSNESEAADEKIENWYTTYKARLEPKTRRLMVVTKPTTARHQSQLKIMRKHHWECRTEIEQHLKRHIPTAFSLKIVRSRIDWERVAPYITLMIQAAFEMDIQSPHLPVIGTTLCALLEHKDLGGLASEDLLMSWGLSGVNARRFTSHVWEVMVAAAGEASVRGGKGYGMRVRQLEDKEDFKTIRSRLRALNKAPT</sequence>
<dbReference type="InterPro" id="IPR000571">
    <property type="entry name" value="Znf_CCCH"/>
</dbReference>
<evidence type="ECO:0000259" key="3">
    <source>
        <dbReference type="PROSITE" id="PS50103"/>
    </source>
</evidence>
<keyword evidence="1" id="KW-0863">Zinc-finger</keyword>
<evidence type="ECO:0000313" key="4">
    <source>
        <dbReference type="EMBL" id="KAG0314284.1"/>
    </source>
</evidence>
<feature type="compositionally biased region" description="Basic residues" evidence="2">
    <location>
        <begin position="172"/>
        <end position="184"/>
    </location>
</feature>
<dbReference type="GO" id="GO:0008270">
    <property type="term" value="F:zinc ion binding"/>
    <property type="evidence" value="ECO:0007669"/>
    <property type="project" value="UniProtKB-KW"/>
</dbReference>
<dbReference type="PROSITE" id="PS50103">
    <property type="entry name" value="ZF_C3H1"/>
    <property type="match status" value="1"/>
</dbReference>
<reference evidence="4" key="1">
    <citation type="journal article" date="2020" name="Fungal Divers.">
        <title>Resolving the Mortierellaceae phylogeny through synthesis of multi-gene phylogenetics and phylogenomics.</title>
        <authorList>
            <person name="Vandepol N."/>
            <person name="Liber J."/>
            <person name="Desiro A."/>
            <person name="Na H."/>
            <person name="Kennedy M."/>
            <person name="Barry K."/>
            <person name="Grigoriev I.V."/>
            <person name="Miller A.N."/>
            <person name="O'Donnell K."/>
            <person name="Stajich J.E."/>
            <person name="Bonito G."/>
        </authorList>
    </citation>
    <scope>NUCLEOTIDE SEQUENCE</scope>
    <source>
        <strain evidence="4">NVP60</strain>
    </source>
</reference>
<gene>
    <name evidence="4" type="ORF">BGZ97_009435</name>
</gene>
<keyword evidence="5" id="KW-1185">Reference proteome</keyword>
<evidence type="ECO:0000256" key="2">
    <source>
        <dbReference type="SAM" id="MobiDB-lite"/>
    </source>
</evidence>
<organism evidence="4 5">
    <name type="scientific">Linnemannia gamsii</name>
    <dbReference type="NCBI Taxonomy" id="64522"/>
    <lineage>
        <taxon>Eukaryota</taxon>
        <taxon>Fungi</taxon>
        <taxon>Fungi incertae sedis</taxon>
        <taxon>Mucoromycota</taxon>
        <taxon>Mortierellomycotina</taxon>
        <taxon>Mortierellomycetes</taxon>
        <taxon>Mortierellales</taxon>
        <taxon>Mortierellaceae</taxon>
        <taxon>Linnemannia</taxon>
    </lineage>
</organism>
<keyword evidence="1" id="KW-0862">Zinc</keyword>
<keyword evidence="1" id="KW-0479">Metal-binding</keyword>
<dbReference type="OrthoDB" id="5964700at2759"/>
<dbReference type="EMBL" id="JAAAIN010000453">
    <property type="protein sequence ID" value="KAG0314284.1"/>
    <property type="molecule type" value="Genomic_DNA"/>
</dbReference>
<accession>A0A9P6RBF6</accession>
<dbReference type="Proteomes" id="UP000823405">
    <property type="component" value="Unassembled WGS sequence"/>
</dbReference>
<feature type="region of interest" description="Disordered" evidence="2">
    <location>
        <begin position="118"/>
        <end position="184"/>
    </location>
</feature>
<feature type="domain" description="C3H1-type" evidence="3">
    <location>
        <begin position="15"/>
        <end position="43"/>
    </location>
</feature>
<feature type="compositionally biased region" description="Basic residues" evidence="2">
    <location>
        <begin position="232"/>
        <end position="241"/>
    </location>
</feature>
<comment type="caution">
    <text evidence="4">The sequence shown here is derived from an EMBL/GenBank/DDBJ whole genome shotgun (WGS) entry which is preliminary data.</text>
</comment>
<feature type="region of interest" description="Disordered" evidence="2">
    <location>
        <begin position="204"/>
        <end position="243"/>
    </location>
</feature>
<evidence type="ECO:0000256" key="1">
    <source>
        <dbReference type="PROSITE-ProRule" id="PRU00723"/>
    </source>
</evidence>
<evidence type="ECO:0000313" key="5">
    <source>
        <dbReference type="Proteomes" id="UP000823405"/>
    </source>
</evidence>
<feature type="zinc finger region" description="C3H1-type" evidence="1">
    <location>
        <begin position="15"/>
        <end position="43"/>
    </location>
</feature>
<protein>
    <recommendedName>
        <fullName evidence="3">C3H1-type domain-containing protein</fullName>
    </recommendedName>
</protein>
<proteinExistence type="predicted"/>
<dbReference type="AlphaFoldDB" id="A0A9P6RBF6"/>
<name>A0A9P6RBF6_9FUNG</name>